<dbReference type="RefSeq" id="WP_018382976.1">
    <property type="nucleotide sequence ID" value="NZ_LLZU01000035.1"/>
</dbReference>
<proteinExistence type="predicted"/>
<protein>
    <submittedName>
        <fullName evidence="3">Methyltransferase</fullName>
    </submittedName>
</protein>
<evidence type="ECO:0000313" key="3">
    <source>
        <dbReference type="EMBL" id="KRV47849.1"/>
    </source>
</evidence>
<dbReference type="GO" id="GO:0008168">
    <property type="term" value="F:methyltransferase activity"/>
    <property type="evidence" value="ECO:0007669"/>
    <property type="project" value="UniProtKB-KW"/>
</dbReference>
<dbReference type="AlphaFoldDB" id="A0A0T6LPH4"/>
<dbReference type="GO" id="GO:0032259">
    <property type="term" value="P:methylation"/>
    <property type="evidence" value="ECO:0007669"/>
    <property type="project" value="UniProtKB-KW"/>
</dbReference>
<dbReference type="Pfam" id="PF13649">
    <property type="entry name" value="Methyltransf_25"/>
    <property type="match status" value="1"/>
</dbReference>
<evidence type="ECO:0000313" key="4">
    <source>
        <dbReference type="Proteomes" id="UP000050867"/>
    </source>
</evidence>
<dbReference type="CDD" id="cd02440">
    <property type="entry name" value="AdoMet_MTases"/>
    <property type="match status" value="1"/>
</dbReference>
<gene>
    <name evidence="3" type="ORF">AQ490_05675</name>
</gene>
<dbReference type="InterPro" id="IPR029063">
    <property type="entry name" value="SAM-dependent_MTases_sf"/>
</dbReference>
<dbReference type="InterPro" id="IPR041698">
    <property type="entry name" value="Methyltransf_25"/>
</dbReference>
<dbReference type="SUPFAM" id="SSF53335">
    <property type="entry name" value="S-adenosyl-L-methionine-dependent methyltransferases"/>
    <property type="match status" value="1"/>
</dbReference>
<organism evidence="3 4">
    <name type="scientific">Wenjunlia vitaminophila</name>
    <name type="common">Streptomyces vitaminophilus</name>
    <dbReference type="NCBI Taxonomy" id="76728"/>
    <lineage>
        <taxon>Bacteria</taxon>
        <taxon>Bacillati</taxon>
        <taxon>Actinomycetota</taxon>
        <taxon>Actinomycetes</taxon>
        <taxon>Kitasatosporales</taxon>
        <taxon>Streptomycetaceae</taxon>
        <taxon>Wenjunlia</taxon>
    </lineage>
</organism>
<keyword evidence="3" id="KW-0489">Methyltransferase</keyword>
<keyword evidence="4" id="KW-1185">Reference proteome</keyword>
<comment type="caution">
    <text evidence="3">The sequence shown here is derived from an EMBL/GenBank/DDBJ whole genome shotgun (WGS) entry which is preliminary data.</text>
</comment>
<dbReference type="OrthoDB" id="9811589at2"/>
<evidence type="ECO:0000259" key="2">
    <source>
        <dbReference type="Pfam" id="PF13649"/>
    </source>
</evidence>
<dbReference type="Proteomes" id="UP000050867">
    <property type="component" value="Unassembled WGS sequence"/>
</dbReference>
<sequence>MVDRYFADPDLARFYDALCAGRDDFHFYLPLVMAARSVLDVACGTGDLLHRARRAGHTGRLCGLDPGEGMMRRARRRTDIEWVLGDLSRTDWYREFDLVVMTGHAFQVFLTDEELGSSLRAIRSALTDDGRFVFETRNPLVREWERWTPDVVVEATDDAGALVRARHEVEEPVVGDLVSFNTTFTSPGWDGPRTSRSTLRFLGPDALSSFLGDAGLEVEEQFGDWSRGPLTPVSPEIITVAGRRTGHGARGRFT</sequence>
<keyword evidence="1 3" id="KW-0808">Transferase</keyword>
<dbReference type="eggNOG" id="COG0500">
    <property type="taxonomic scope" value="Bacteria"/>
</dbReference>
<evidence type="ECO:0000256" key="1">
    <source>
        <dbReference type="ARBA" id="ARBA00022679"/>
    </source>
</evidence>
<name>A0A0T6LPH4_WENVI</name>
<dbReference type="EMBL" id="LLZU01000035">
    <property type="protein sequence ID" value="KRV47849.1"/>
    <property type="molecule type" value="Genomic_DNA"/>
</dbReference>
<dbReference type="PANTHER" id="PTHR43861">
    <property type="entry name" value="TRANS-ACONITATE 2-METHYLTRANSFERASE-RELATED"/>
    <property type="match status" value="1"/>
</dbReference>
<accession>A0A0T6LPH4</accession>
<dbReference type="STRING" id="76728.AQ490_05675"/>
<feature type="domain" description="Methyltransferase" evidence="2">
    <location>
        <begin position="38"/>
        <end position="130"/>
    </location>
</feature>
<dbReference type="Gene3D" id="3.40.50.150">
    <property type="entry name" value="Vaccinia Virus protein VP39"/>
    <property type="match status" value="1"/>
</dbReference>
<dbReference type="GO" id="GO:0017000">
    <property type="term" value="P:antibiotic biosynthetic process"/>
    <property type="evidence" value="ECO:0007669"/>
    <property type="project" value="UniProtKB-ARBA"/>
</dbReference>
<reference evidence="3 4" key="1">
    <citation type="submission" date="2015-10" db="EMBL/GenBank/DDBJ databases">
        <title>Draft genome sequence of pyrrolomycin-producing Streptomyces vitaminophilus.</title>
        <authorList>
            <person name="Graham D.E."/>
            <person name="Mahan K.M."/>
            <person name="Klingeman D.M."/>
            <person name="Hettich R.L."/>
            <person name="Parry R.J."/>
        </authorList>
    </citation>
    <scope>NUCLEOTIDE SEQUENCE [LARGE SCALE GENOMIC DNA]</scope>
    <source>
        <strain evidence="3 4">ATCC 31673</strain>
    </source>
</reference>